<feature type="transmembrane region" description="Helical" evidence="8">
    <location>
        <begin position="369"/>
        <end position="394"/>
    </location>
</feature>
<dbReference type="FunFam" id="1.20.1720.10:FF:000004">
    <property type="entry name" value="EmrB/QacA family drug resistance transporter"/>
    <property type="match status" value="1"/>
</dbReference>
<keyword evidence="5 8" id="KW-0812">Transmembrane</keyword>
<dbReference type="GO" id="GO:0022857">
    <property type="term" value="F:transmembrane transporter activity"/>
    <property type="evidence" value="ECO:0007669"/>
    <property type="project" value="InterPro"/>
</dbReference>
<keyword evidence="11" id="KW-1185">Reference proteome</keyword>
<feature type="transmembrane region" description="Helical" evidence="8">
    <location>
        <begin position="151"/>
        <end position="171"/>
    </location>
</feature>
<dbReference type="InterPro" id="IPR004638">
    <property type="entry name" value="EmrB-like"/>
</dbReference>
<evidence type="ECO:0000259" key="9">
    <source>
        <dbReference type="PROSITE" id="PS50850"/>
    </source>
</evidence>
<comment type="subcellular location">
    <subcellularLocation>
        <location evidence="1">Cell membrane</location>
        <topology evidence="1">Multi-pass membrane protein</topology>
    </subcellularLocation>
</comment>
<evidence type="ECO:0000256" key="2">
    <source>
        <dbReference type="ARBA" id="ARBA00007520"/>
    </source>
</evidence>
<dbReference type="EMBL" id="BMPI01000017">
    <property type="protein sequence ID" value="GGM34090.1"/>
    <property type="molecule type" value="Genomic_DNA"/>
</dbReference>
<proteinExistence type="inferred from homology"/>
<keyword evidence="7 8" id="KW-0472">Membrane</keyword>
<dbReference type="PRINTS" id="PR01036">
    <property type="entry name" value="TCRTETB"/>
</dbReference>
<evidence type="ECO:0000256" key="5">
    <source>
        <dbReference type="ARBA" id="ARBA00022692"/>
    </source>
</evidence>
<reference evidence="10" key="2">
    <citation type="submission" date="2020-09" db="EMBL/GenBank/DDBJ databases">
        <authorList>
            <person name="Sun Q."/>
            <person name="Ohkuma M."/>
        </authorList>
    </citation>
    <scope>NUCLEOTIDE SEQUENCE</scope>
    <source>
        <strain evidence="10">JCM 19831</strain>
    </source>
</reference>
<evidence type="ECO:0000313" key="11">
    <source>
        <dbReference type="Proteomes" id="UP000642070"/>
    </source>
</evidence>
<dbReference type="InterPro" id="IPR020846">
    <property type="entry name" value="MFS_dom"/>
</dbReference>
<dbReference type="PROSITE" id="PS50850">
    <property type="entry name" value="MFS"/>
    <property type="match status" value="1"/>
</dbReference>
<feature type="transmembrane region" description="Helical" evidence="8">
    <location>
        <begin position="471"/>
        <end position="493"/>
    </location>
</feature>
<feature type="transmembrane region" description="Helical" evidence="8">
    <location>
        <begin position="280"/>
        <end position="303"/>
    </location>
</feature>
<dbReference type="RefSeq" id="WP_190251332.1">
    <property type="nucleotide sequence ID" value="NZ_BMPI01000017.1"/>
</dbReference>
<dbReference type="AlphaFoldDB" id="A0A917TRU0"/>
<sequence>MTTAPPDQKPEHARPNLAHKQIMLLMGGLMTGMLLAALDQTIVGTALPTIVGDLGGLDHYSWVVTAYLLASTASTPLYGKISDLYGRRPVLLFAISTFLLGSLLAGLSQDMTQLIITRAVQGIGAGGLMTLAFTIVSDVVAPRERARYQGLFGAVFGISSVAGPLVGGYFAENDWRWIFYINVPLGIFALYVCSRVLRLVPHQRRDHRIDYLGAGLMVAAVSAILLALSWGGNEYSWGSPTILGLFAAGAVLTALFIVAEVRAEEPILPLRLFKRSTFSLANTATFILGFAMFGSIIYVPLYLQIVKGASPTGSGLLMLPMMAGVIVTSIVAGRVISKIGRYKWFPVAGTVIMGSGLLLFTTLEVDTPLWQAFIYMTVIGVGLGMAMQPLILAVQNAVDLRDMGAGTSAATFFRSLGGSVGVAALGAVMNNRLSEQMSGNGMSGVSINAPAEVRKLPAQVLSMVEHVFVNALHPVFLVAAIVALVGTVVTIALPNRPLQGGTPLPKESEEDAAADMEAKVAAF</sequence>
<evidence type="ECO:0000256" key="8">
    <source>
        <dbReference type="SAM" id="Phobius"/>
    </source>
</evidence>
<evidence type="ECO:0000256" key="4">
    <source>
        <dbReference type="ARBA" id="ARBA00022475"/>
    </source>
</evidence>
<dbReference type="PANTHER" id="PTHR23501:SF197">
    <property type="entry name" value="COMD"/>
    <property type="match status" value="1"/>
</dbReference>
<evidence type="ECO:0000256" key="3">
    <source>
        <dbReference type="ARBA" id="ARBA00022448"/>
    </source>
</evidence>
<dbReference type="Gene3D" id="1.20.1250.20">
    <property type="entry name" value="MFS general substrate transporter like domains"/>
    <property type="match status" value="1"/>
</dbReference>
<keyword evidence="6 8" id="KW-1133">Transmembrane helix</keyword>
<dbReference type="SUPFAM" id="SSF103473">
    <property type="entry name" value="MFS general substrate transporter"/>
    <property type="match status" value="1"/>
</dbReference>
<dbReference type="NCBIfam" id="TIGR00711">
    <property type="entry name" value="efflux_EmrB"/>
    <property type="match status" value="1"/>
</dbReference>
<feature type="transmembrane region" description="Helical" evidence="8">
    <location>
        <begin position="406"/>
        <end position="429"/>
    </location>
</feature>
<feature type="transmembrane region" description="Helical" evidence="8">
    <location>
        <begin position="237"/>
        <end position="259"/>
    </location>
</feature>
<feature type="transmembrane region" description="Helical" evidence="8">
    <location>
        <begin position="344"/>
        <end position="363"/>
    </location>
</feature>
<gene>
    <name evidence="10" type="ORF">GCM10007977_039520</name>
</gene>
<reference evidence="10" key="1">
    <citation type="journal article" date="2014" name="Int. J. Syst. Evol. Microbiol.">
        <title>Complete genome sequence of Corynebacterium casei LMG S-19264T (=DSM 44701T), isolated from a smear-ripened cheese.</title>
        <authorList>
            <consortium name="US DOE Joint Genome Institute (JGI-PGF)"/>
            <person name="Walter F."/>
            <person name="Albersmeier A."/>
            <person name="Kalinowski J."/>
            <person name="Ruckert C."/>
        </authorList>
    </citation>
    <scope>NUCLEOTIDE SEQUENCE</scope>
    <source>
        <strain evidence="10">JCM 19831</strain>
    </source>
</reference>
<feature type="transmembrane region" description="Helical" evidence="8">
    <location>
        <begin position="177"/>
        <end position="197"/>
    </location>
</feature>
<evidence type="ECO:0000256" key="7">
    <source>
        <dbReference type="ARBA" id="ARBA00023136"/>
    </source>
</evidence>
<feature type="transmembrane region" description="Helical" evidence="8">
    <location>
        <begin position="315"/>
        <end position="337"/>
    </location>
</feature>
<comment type="similarity">
    <text evidence="2">Belongs to the major facilitator superfamily. TCR/Tet family.</text>
</comment>
<dbReference type="Pfam" id="PF07690">
    <property type="entry name" value="MFS_1"/>
    <property type="match status" value="1"/>
</dbReference>
<dbReference type="CDD" id="cd17502">
    <property type="entry name" value="MFS_Azr1_MDR_like"/>
    <property type="match status" value="1"/>
</dbReference>
<feature type="transmembrane region" description="Helical" evidence="8">
    <location>
        <begin position="22"/>
        <end position="47"/>
    </location>
</feature>
<dbReference type="PANTHER" id="PTHR23501">
    <property type="entry name" value="MAJOR FACILITATOR SUPERFAMILY"/>
    <property type="match status" value="1"/>
</dbReference>
<feature type="transmembrane region" description="Helical" evidence="8">
    <location>
        <begin position="90"/>
        <end position="107"/>
    </location>
</feature>
<protein>
    <recommendedName>
        <fullName evidence="9">Major facilitator superfamily (MFS) profile domain-containing protein</fullName>
    </recommendedName>
</protein>
<organism evidence="10 11">
    <name type="scientific">Dactylosporangium sucinum</name>
    <dbReference type="NCBI Taxonomy" id="1424081"/>
    <lineage>
        <taxon>Bacteria</taxon>
        <taxon>Bacillati</taxon>
        <taxon>Actinomycetota</taxon>
        <taxon>Actinomycetes</taxon>
        <taxon>Micromonosporales</taxon>
        <taxon>Micromonosporaceae</taxon>
        <taxon>Dactylosporangium</taxon>
    </lineage>
</organism>
<accession>A0A917TRU0</accession>
<evidence type="ECO:0000256" key="1">
    <source>
        <dbReference type="ARBA" id="ARBA00004651"/>
    </source>
</evidence>
<comment type="caution">
    <text evidence="10">The sequence shown here is derived from an EMBL/GenBank/DDBJ whole genome shotgun (WGS) entry which is preliminary data.</text>
</comment>
<dbReference type="Gene3D" id="1.20.1720.10">
    <property type="entry name" value="Multidrug resistance protein D"/>
    <property type="match status" value="1"/>
</dbReference>
<dbReference type="GO" id="GO:0005886">
    <property type="term" value="C:plasma membrane"/>
    <property type="evidence" value="ECO:0007669"/>
    <property type="project" value="UniProtKB-SubCell"/>
</dbReference>
<evidence type="ECO:0000256" key="6">
    <source>
        <dbReference type="ARBA" id="ARBA00022989"/>
    </source>
</evidence>
<dbReference type="InterPro" id="IPR011701">
    <property type="entry name" value="MFS"/>
</dbReference>
<dbReference type="Proteomes" id="UP000642070">
    <property type="component" value="Unassembled WGS sequence"/>
</dbReference>
<feature type="domain" description="Major facilitator superfamily (MFS) profile" evidence="9">
    <location>
        <begin position="25"/>
        <end position="498"/>
    </location>
</feature>
<feature type="transmembrane region" description="Helical" evidence="8">
    <location>
        <begin position="59"/>
        <end position="78"/>
    </location>
</feature>
<keyword evidence="3" id="KW-0813">Transport</keyword>
<name>A0A917TRU0_9ACTN</name>
<evidence type="ECO:0000313" key="10">
    <source>
        <dbReference type="EMBL" id="GGM34090.1"/>
    </source>
</evidence>
<feature type="transmembrane region" description="Helical" evidence="8">
    <location>
        <begin position="119"/>
        <end position="139"/>
    </location>
</feature>
<dbReference type="InterPro" id="IPR036259">
    <property type="entry name" value="MFS_trans_sf"/>
</dbReference>
<keyword evidence="4" id="KW-1003">Cell membrane</keyword>
<feature type="transmembrane region" description="Helical" evidence="8">
    <location>
        <begin position="209"/>
        <end position="231"/>
    </location>
</feature>